<sequence>MSKENTPMEPSINIKADFTEILNSSPKGVKYIFNILFGKKHAEAERRIRLSNAQDYADMKKIISGEATYDNEKNQITPSNQDIKSLIVSALQDEEITNLIGCIRSASEYIKDDTDNDGGPSQDFINRWRSDAKLISEQSIQYVWGRILAEEINTPQTVSVRTLDVIKNLSKEEAEYFSEALDFIFYDSYLIDNGDTKNPFISPEKGHKLRDAGLIVTFTPGMYRSGTWDTQRFVLSGATIPKVFYISSSDKYYFIDAGKITDDPKILVWELTNAGKELYEILKKDHKTKEESVKKIIDWILNSTKASEFYYGDIVKHSDNSLSVENLLTISRNR</sequence>
<gene>
    <name evidence="1" type="ORF">BP425_14375</name>
</gene>
<name>A0A5U5N2I4_SALER</name>
<dbReference type="Pfam" id="PF10987">
    <property type="entry name" value="DUF2806"/>
    <property type="match status" value="1"/>
</dbReference>
<reference evidence="1" key="1">
    <citation type="submission" date="2018-07" db="EMBL/GenBank/DDBJ databases">
        <authorList>
            <consortium name="GenomeTrakr network: Whole genome sequencing for foodborne pathogen traceback"/>
        </authorList>
    </citation>
    <scope>NUCLEOTIDE SEQUENCE</scope>
    <source>
        <strain evidence="1">FDA00010922</strain>
    </source>
</reference>
<comment type="caution">
    <text evidence="1">The sequence shown here is derived from an EMBL/GenBank/DDBJ whole genome shotgun (WGS) entry which is preliminary data.</text>
</comment>
<dbReference type="InterPro" id="IPR021254">
    <property type="entry name" value="DUF2806"/>
</dbReference>
<evidence type="ECO:0000313" key="1">
    <source>
        <dbReference type="EMBL" id="EBQ5464777.1"/>
    </source>
</evidence>
<dbReference type="EMBL" id="AAGPIV010000009">
    <property type="protein sequence ID" value="EBQ5464777.1"/>
    <property type="molecule type" value="Genomic_DNA"/>
</dbReference>
<protein>
    <submittedName>
        <fullName evidence="1">DUF2806 domain-containing protein</fullName>
    </submittedName>
</protein>
<proteinExistence type="predicted"/>
<organism evidence="1">
    <name type="scientific">Salmonella enterica</name>
    <name type="common">Salmonella choleraesuis</name>
    <dbReference type="NCBI Taxonomy" id="28901"/>
    <lineage>
        <taxon>Bacteria</taxon>
        <taxon>Pseudomonadati</taxon>
        <taxon>Pseudomonadota</taxon>
        <taxon>Gammaproteobacteria</taxon>
        <taxon>Enterobacterales</taxon>
        <taxon>Enterobacteriaceae</taxon>
        <taxon>Salmonella</taxon>
    </lineage>
</organism>
<dbReference type="AlphaFoldDB" id="A0A5U5N2I4"/>
<accession>A0A5U5N2I4</accession>